<evidence type="ECO:0000313" key="2">
    <source>
        <dbReference type="Proteomes" id="UP001041814"/>
    </source>
</evidence>
<comment type="caution">
    <text evidence="1">The sequence shown here is derived from an EMBL/GenBank/DDBJ whole genome shotgun (WGS) entry which is preliminary data.</text>
</comment>
<accession>A0ABS1DQT8</accession>
<reference evidence="1" key="2">
    <citation type="journal article" date="2020" name="Microorganisms">
        <title>Osmotic Adaptation and Compatible Solute Biosynthesis of Phototrophic Bacteria as Revealed from Genome Analyses.</title>
        <authorList>
            <person name="Imhoff J.F."/>
            <person name="Rahn T."/>
            <person name="Kunzel S."/>
            <person name="Keller A."/>
            <person name="Neulinger S.C."/>
        </authorList>
    </citation>
    <scope>NUCLEOTIDE SEQUENCE</scope>
    <source>
        <strain evidence="1">IM 151</strain>
    </source>
</reference>
<dbReference type="EMBL" id="NRRU01000004">
    <property type="protein sequence ID" value="MBK1711526.1"/>
    <property type="molecule type" value="Genomic_DNA"/>
</dbReference>
<evidence type="ECO:0000313" key="1">
    <source>
        <dbReference type="EMBL" id="MBK1711526.1"/>
    </source>
</evidence>
<proteinExistence type="predicted"/>
<dbReference type="Proteomes" id="UP001041814">
    <property type="component" value="Unassembled WGS sequence"/>
</dbReference>
<sequence length="76" mass="8234">MKNIEALIEDGGDITLGRLSVIDCAATASTGHNVAAMLVRRDGETLTALLKRLDRAIGHFYDTDEPVDEINPPAER</sequence>
<dbReference type="RefSeq" id="WP_200225283.1">
    <property type="nucleotide sequence ID" value="NZ_NRRT01000001.1"/>
</dbReference>
<organism evidence="1 2">
    <name type="scientific">Rubrivivax gelatinosus</name>
    <name type="common">Rhodocyclus gelatinosus</name>
    <name type="synonym">Rhodopseudomonas gelatinosa</name>
    <dbReference type="NCBI Taxonomy" id="28068"/>
    <lineage>
        <taxon>Bacteria</taxon>
        <taxon>Pseudomonadati</taxon>
        <taxon>Pseudomonadota</taxon>
        <taxon>Betaproteobacteria</taxon>
        <taxon>Burkholderiales</taxon>
        <taxon>Sphaerotilaceae</taxon>
        <taxon>Rubrivivax</taxon>
    </lineage>
</organism>
<gene>
    <name evidence="1" type="ORF">CKO43_01875</name>
</gene>
<protein>
    <submittedName>
        <fullName evidence="1">Uncharacterized protein</fullName>
    </submittedName>
</protein>
<keyword evidence="2" id="KW-1185">Reference proteome</keyword>
<name>A0ABS1DQT8_RUBGE</name>
<reference evidence="1" key="1">
    <citation type="submission" date="2017-08" db="EMBL/GenBank/DDBJ databases">
        <authorList>
            <person name="Imhoff J.F."/>
            <person name="Rahn T."/>
            <person name="Kuenzel S."/>
            <person name="Neulinger S.C."/>
        </authorList>
    </citation>
    <scope>NUCLEOTIDE SEQUENCE</scope>
    <source>
        <strain evidence="1">IM 151</strain>
    </source>
</reference>